<evidence type="ECO:0000313" key="2">
    <source>
        <dbReference type="Proteomes" id="UP000828941"/>
    </source>
</evidence>
<dbReference type="Proteomes" id="UP000828941">
    <property type="component" value="Chromosome 9"/>
</dbReference>
<dbReference type="EMBL" id="CM039434">
    <property type="protein sequence ID" value="KAI4323544.1"/>
    <property type="molecule type" value="Genomic_DNA"/>
</dbReference>
<gene>
    <name evidence="1" type="ORF">L6164_023141</name>
</gene>
<reference evidence="1 2" key="1">
    <citation type="journal article" date="2022" name="DNA Res.">
        <title>Chromosomal-level genome assembly of the orchid tree Bauhinia variegata (Leguminosae; Cercidoideae) supports the allotetraploid origin hypothesis of Bauhinia.</title>
        <authorList>
            <person name="Zhong Y."/>
            <person name="Chen Y."/>
            <person name="Zheng D."/>
            <person name="Pang J."/>
            <person name="Liu Y."/>
            <person name="Luo S."/>
            <person name="Meng S."/>
            <person name="Qian L."/>
            <person name="Wei D."/>
            <person name="Dai S."/>
            <person name="Zhou R."/>
        </authorList>
    </citation>
    <scope>NUCLEOTIDE SEQUENCE [LARGE SCALE GENOMIC DNA]</scope>
    <source>
        <strain evidence="1">BV-YZ2020</strain>
    </source>
</reference>
<sequence>MKKDCEIVDLFLYEYIRSKQRKEARKCSSSSMEEEEAQLDLLMAFMKEKEKNNQVEEHHNFWPHMVKKLIYLHAAMCEPLRLFPPVAFGQRQAIHTNTLPSGHCVNPSSMIIYSMYTIGRSKEIWGENCLEFKQERWTSSKGEITHVPSYKFITFNAGPRSCLEKEMSFNEMKMVASAVLRNYHIQLVKGHRASPTLSIGISMKQGLKVKITKRSI</sequence>
<accession>A0ACB9MJ88</accession>
<organism evidence="1 2">
    <name type="scientific">Bauhinia variegata</name>
    <name type="common">Purple orchid tree</name>
    <name type="synonym">Phanera variegata</name>
    <dbReference type="NCBI Taxonomy" id="167791"/>
    <lineage>
        <taxon>Eukaryota</taxon>
        <taxon>Viridiplantae</taxon>
        <taxon>Streptophyta</taxon>
        <taxon>Embryophyta</taxon>
        <taxon>Tracheophyta</taxon>
        <taxon>Spermatophyta</taxon>
        <taxon>Magnoliopsida</taxon>
        <taxon>eudicotyledons</taxon>
        <taxon>Gunneridae</taxon>
        <taxon>Pentapetalae</taxon>
        <taxon>rosids</taxon>
        <taxon>fabids</taxon>
        <taxon>Fabales</taxon>
        <taxon>Fabaceae</taxon>
        <taxon>Cercidoideae</taxon>
        <taxon>Cercideae</taxon>
        <taxon>Bauhiniinae</taxon>
        <taxon>Bauhinia</taxon>
    </lineage>
</organism>
<name>A0ACB9MJ88_BAUVA</name>
<comment type="caution">
    <text evidence="1">The sequence shown here is derived from an EMBL/GenBank/DDBJ whole genome shotgun (WGS) entry which is preliminary data.</text>
</comment>
<keyword evidence="2" id="KW-1185">Reference proteome</keyword>
<protein>
    <submittedName>
        <fullName evidence="1">Uncharacterized protein</fullName>
    </submittedName>
</protein>
<proteinExistence type="predicted"/>
<evidence type="ECO:0000313" key="1">
    <source>
        <dbReference type="EMBL" id="KAI4323544.1"/>
    </source>
</evidence>